<feature type="compositionally biased region" description="Polar residues" evidence="6">
    <location>
        <begin position="8"/>
        <end position="17"/>
    </location>
</feature>
<feature type="domain" description="Gram-positive cocci surface proteins LPxTG" evidence="8">
    <location>
        <begin position="34"/>
        <end position="66"/>
    </location>
</feature>
<evidence type="ECO:0000256" key="3">
    <source>
        <dbReference type="ARBA" id="ARBA00022525"/>
    </source>
</evidence>
<organism evidence="9 10">
    <name type="scientific">Listeria fleischmannii subsp. fleischmannii</name>
    <dbReference type="NCBI Taxonomy" id="1671902"/>
    <lineage>
        <taxon>Bacteria</taxon>
        <taxon>Bacillati</taxon>
        <taxon>Bacillota</taxon>
        <taxon>Bacilli</taxon>
        <taxon>Bacillales</taxon>
        <taxon>Listeriaceae</taxon>
        <taxon>Listeria</taxon>
    </lineage>
</organism>
<proteinExistence type="predicted"/>
<evidence type="ECO:0000313" key="10">
    <source>
        <dbReference type="Proteomes" id="UP000250257"/>
    </source>
</evidence>
<dbReference type="RefSeq" id="WP_258404600.1">
    <property type="nucleotide sequence ID" value="NZ_UAWT01000043.1"/>
</dbReference>
<evidence type="ECO:0000259" key="8">
    <source>
        <dbReference type="PROSITE" id="PS50847"/>
    </source>
</evidence>
<evidence type="ECO:0000256" key="5">
    <source>
        <dbReference type="ARBA" id="ARBA00023088"/>
    </source>
</evidence>
<evidence type="ECO:0000256" key="6">
    <source>
        <dbReference type="SAM" id="MobiDB-lite"/>
    </source>
</evidence>
<keyword evidence="2" id="KW-0134">Cell wall</keyword>
<protein>
    <submittedName>
        <fullName evidence="9">Predicted outer membrane protein</fullName>
    </submittedName>
</protein>
<dbReference type="Pfam" id="PF00746">
    <property type="entry name" value="Gram_pos_anchor"/>
    <property type="match status" value="1"/>
</dbReference>
<evidence type="ECO:0000256" key="7">
    <source>
        <dbReference type="SAM" id="Phobius"/>
    </source>
</evidence>
<evidence type="ECO:0000256" key="4">
    <source>
        <dbReference type="ARBA" id="ARBA00022729"/>
    </source>
</evidence>
<keyword evidence="7" id="KW-0472">Membrane</keyword>
<feature type="compositionally biased region" description="Basic and acidic residues" evidence="6">
    <location>
        <begin position="18"/>
        <end position="39"/>
    </location>
</feature>
<dbReference type="InterPro" id="IPR019931">
    <property type="entry name" value="LPXTG_anchor"/>
</dbReference>
<comment type="subcellular location">
    <subcellularLocation>
        <location evidence="1">Secreted</location>
        <location evidence="1">Cell wall</location>
        <topology evidence="1">Peptidoglycan-anchor</topology>
    </subcellularLocation>
</comment>
<feature type="region of interest" description="Disordered" evidence="6">
    <location>
        <begin position="1"/>
        <end position="39"/>
    </location>
</feature>
<evidence type="ECO:0000256" key="2">
    <source>
        <dbReference type="ARBA" id="ARBA00022512"/>
    </source>
</evidence>
<gene>
    <name evidence="9" type="ORF">NCTC13940_02510</name>
</gene>
<dbReference type="Proteomes" id="UP000250257">
    <property type="component" value="Unassembled WGS sequence"/>
</dbReference>
<sequence>MKNEVETSKMNPTNKAQTGKEKNTNTLQREKNSLPKTGDKALGIASILGGTLVLLAGVILFRRKKA</sequence>
<keyword evidence="5" id="KW-0572">Peptidoglycan-anchor</keyword>
<name>A0A2X3HB74_9LIST</name>
<evidence type="ECO:0000256" key="1">
    <source>
        <dbReference type="ARBA" id="ARBA00004168"/>
    </source>
</evidence>
<keyword evidence="7" id="KW-0812">Transmembrane</keyword>
<feature type="transmembrane region" description="Helical" evidence="7">
    <location>
        <begin position="41"/>
        <end position="61"/>
    </location>
</feature>
<dbReference type="EMBL" id="UAWT01000043">
    <property type="protein sequence ID" value="SQC71816.1"/>
    <property type="molecule type" value="Genomic_DNA"/>
</dbReference>
<evidence type="ECO:0000313" key="9">
    <source>
        <dbReference type="EMBL" id="SQC71816.1"/>
    </source>
</evidence>
<dbReference type="AlphaFoldDB" id="A0A2X3HB74"/>
<dbReference type="PROSITE" id="PS50847">
    <property type="entry name" value="GRAM_POS_ANCHORING"/>
    <property type="match status" value="1"/>
</dbReference>
<reference evidence="9 10" key="1">
    <citation type="submission" date="2018-06" db="EMBL/GenBank/DDBJ databases">
        <authorList>
            <consortium name="Pathogen Informatics"/>
            <person name="Doyle S."/>
        </authorList>
    </citation>
    <scope>NUCLEOTIDE SEQUENCE [LARGE SCALE GENOMIC DNA]</scope>
    <source>
        <strain evidence="9 10">NCTC13940</strain>
    </source>
</reference>
<keyword evidence="7" id="KW-1133">Transmembrane helix</keyword>
<accession>A0A2X3HB74</accession>
<dbReference type="NCBIfam" id="TIGR01167">
    <property type="entry name" value="LPXTG_anchor"/>
    <property type="match status" value="1"/>
</dbReference>
<keyword evidence="3" id="KW-0964">Secreted</keyword>
<keyword evidence="4" id="KW-0732">Signal</keyword>